<reference evidence="11" key="1">
    <citation type="journal article" date="2019" name="Int. J. Syst. Evol. Microbiol.">
        <title>The Global Catalogue of Microorganisms (GCM) 10K type strain sequencing project: providing services to taxonomists for standard genome sequencing and annotation.</title>
        <authorList>
            <consortium name="The Broad Institute Genomics Platform"/>
            <consortium name="The Broad Institute Genome Sequencing Center for Infectious Disease"/>
            <person name="Wu L."/>
            <person name="Ma J."/>
        </authorList>
    </citation>
    <scope>NUCLEOTIDE SEQUENCE [LARGE SCALE GENOMIC DNA]</scope>
    <source>
        <strain evidence="11">CGMCC 1.5362</strain>
    </source>
</reference>
<keyword evidence="7" id="KW-0594">Phospholipid biosynthesis</keyword>
<name>A0ABQ2FBC2_9MICO</name>
<dbReference type="Pfam" id="PF19279">
    <property type="entry name" value="YegS_C"/>
    <property type="match status" value="1"/>
</dbReference>
<evidence type="ECO:0000256" key="8">
    <source>
        <dbReference type="ARBA" id="ARBA00023264"/>
    </source>
</evidence>
<dbReference type="PANTHER" id="PTHR12358:SF54">
    <property type="entry name" value="SPHINGOSINE KINASE RELATED PROTEIN"/>
    <property type="match status" value="1"/>
</dbReference>
<dbReference type="Pfam" id="PF00781">
    <property type="entry name" value="DAGK_cat"/>
    <property type="match status" value="1"/>
</dbReference>
<keyword evidence="4" id="KW-0547">Nucleotide-binding</keyword>
<comment type="cofactor">
    <cofactor evidence="1">
        <name>Mg(2+)</name>
        <dbReference type="ChEBI" id="CHEBI:18420"/>
    </cofactor>
</comment>
<dbReference type="RefSeq" id="WP_022922353.1">
    <property type="nucleotide sequence ID" value="NZ_BMLB01000007.1"/>
</dbReference>
<accession>A0ABQ2FBC2</accession>
<evidence type="ECO:0000256" key="7">
    <source>
        <dbReference type="ARBA" id="ARBA00023209"/>
    </source>
</evidence>
<protein>
    <recommendedName>
        <fullName evidence="9">DAGKc domain-containing protein</fullName>
    </recommendedName>
</protein>
<dbReference type="Proteomes" id="UP000662111">
    <property type="component" value="Unassembled WGS sequence"/>
</dbReference>
<keyword evidence="8" id="KW-1208">Phospholipid metabolism</keyword>
<proteinExistence type="inferred from homology"/>
<dbReference type="InterPro" id="IPR001206">
    <property type="entry name" value="Diacylglycerol_kinase_cat_dom"/>
</dbReference>
<gene>
    <name evidence="10" type="ORF">GCM10011509_30990</name>
</gene>
<evidence type="ECO:0000256" key="3">
    <source>
        <dbReference type="ARBA" id="ARBA00022679"/>
    </source>
</evidence>
<keyword evidence="7" id="KW-0443">Lipid metabolism</keyword>
<evidence type="ECO:0000256" key="1">
    <source>
        <dbReference type="ARBA" id="ARBA00001946"/>
    </source>
</evidence>
<dbReference type="SMART" id="SM00046">
    <property type="entry name" value="DAGKc"/>
    <property type="match status" value="1"/>
</dbReference>
<evidence type="ECO:0000313" key="11">
    <source>
        <dbReference type="Proteomes" id="UP000662111"/>
    </source>
</evidence>
<dbReference type="PROSITE" id="PS50146">
    <property type="entry name" value="DAGK"/>
    <property type="match status" value="1"/>
</dbReference>
<organism evidence="10 11">
    <name type="scientific">Ornithinimicrobium pekingense</name>
    <dbReference type="NCBI Taxonomy" id="384677"/>
    <lineage>
        <taxon>Bacteria</taxon>
        <taxon>Bacillati</taxon>
        <taxon>Actinomycetota</taxon>
        <taxon>Actinomycetes</taxon>
        <taxon>Micrococcales</taxon>
        <taxon>Ornithinimicrobiaceae</taxon>
        <taxon>Ornithinimicrobium</taxon>
    </lineage>
</organism>
<keyword evidence="11" id="KW-1185">Reference proteome</keyword>
<evidence type="ECO:0000259" key="9">
    <source>
        <dbReference type="PROSITE" id="PS50146"/>
    </source>
</evidence>
<keyword evidence="6" id="KW-0067">ATP-binding</keyword>
<sequence length="305" mass="32222">MTTDRSVLVLVNVSAGSSEEERVDQVCRALEERSEAGVEVQDPGSDEAYSRAVATAGGRDVVVVGGDGSVHRLLQEVVDQGLEDALGVVGLVPTGTGNDLARDAGIPLDWQEAVDVAVHGRPSGRGLLADEDGHVVVNVVHCGVAAEATAHAAEVKGLLGRLSYVWGALRAGLTRRGWHLRVVVDGRTVVDGSDPVLMVSVALGSSVGGGTPIAPEARHDDGLADVVVASGTSPWARIGFARDLRRGRHTRRDDVRVVRGREVVVEALSARDAFRVNADGDVADGRLRGRRWTVLDAIWRLRVAD</sequence>
<keyword evidence="3" id="KW-0808">Transferase</keyword>
<feature type="domain" description="DAGKc" evidence="9">
    <location>
        <begin position="2"/>
        <end position="134"/>
    </location>
</feature>
<evidence type="ECO:0000313" key="10">
    <source>
        <dbReference type="EMBL" id="GGK80289.1"/>
    </source>
</evidence>
<evidence type="ECO:0000256" key="5">
    <source>
        <dbReference type="ARBA" id="ARBA00022777"/>
    </source>
</evidence>
<dbReference type="Gene3D" id="2.60.200.40">
    <property type="match status" value="1"/>
</dbReference>
<dbReference type="InterPro" id="IPR050187">
    <property type="entry name" value="Lipid_Phosphate_FormReg"/>
</dbReference>
<keyword evidence="7" id="KW-0444">Lipid biosynthesis</keyword>
<evidence type="ECO:0000256" key="2">
    <source>
        <dbReference type="ARBA" id="ARBA00005983"/>
    </source>
</evidence>
<dbReference type="EMBL" id="BMLB01000007">
    <property type="protein sequence ID" value="GGK80289.1"/>
    <property type="molecule type" value="Genomic_DNA"/>
</dbReference>
<dbReference type="InterPro" id="IPR045540">
    <property type="entry name" value="YegS/DAGK_C"/>
</dbReference>
<evidence type="ECO:0000256" key="6">
    <source>
        <dbReference type="ARBA" id="ARBA00022840"/>
    </source>
</evidence>
<dbReference type="InterPro" id="IPR016064">
    <property type="entry name" value="NAD/diacylglycerol_kinase_sf"/>
</dbReference>
<dbReference type="Gene3D" id="3.40.50.10330">
    <property type="entry name" value="Probable inorganic polyphosphate/atp-NAD kinase, domain 1"/>
    <property type="match status" value="1"/>
</dbReference>
<dbReference type="SUPFAM" id="SSF111331">
    <property type="entry name" value="NAD kinase/diacylglycerol kinase-like"/>
    <property type="match status" value="1"/>
</dbReference>
<evidence type="ECO:0000256" key="4">
    <source>
        <dbReference type="ARBA" id="ARBA00022741"/>
    </source>
</evidence>
<keyword evidence="5" id="KW-0418">Kinase</keyword>
<dbReference type="PANTHER" id="PTHR12358">
    <property type="entry name" value="SPHINGOSINE KINASE"/>
    <property type="match status" value="1"/>
</dbReference>
<comment type="caution">
    <text evidence="10">The sequence shown here is derived from an EMBL/GenBank/DDBJ whole genome shotgun (WGS) entry which is preliminary data.</text>
</comment>
<dbReference type="InterPro" id="IPR017438">
    <property type="entry name" value="ATP-NAD_kinase_N"/>
</dbReference>
<comment type="similarity">
    <text evidence="2">Belongs to the diacylglycerol/lipid kinase family.</text>
</comment>